<proteinExistence type="predicted"/>
<accession>A0ABN8KL74</accession>
<comment type="caution">
    <text evidence="1">The sequence shown here is derived from an EMBL/GenBank/DDBJ whole genome shotgun (WGS) entry which is preliminary data.</text>
</comment>
<keyword evidence="2" id="KW-1185">Reference proteome</keyword>
<dbReference type="EMBL" id="CALBWS010000006">
    <property type="protein sequence ID" value="CAH2714181.1"/>
    <property type="molecule type" value="Genomic_DNA"/>
</dbReference>
<reference evidence="1" key="1">
    <citation type="submission" date="2022-04" db="EMBL/GenBank/DDBJ databases">
        <authorList>
            <person name="Criscuolo A."/>
        </authorList>
    </citation>
    <scope>NUCLEOTIDE SEQUENCE</scope>
    <source>
        <strain evidence="1">CIP111895</strain>
    </source>
</reference>
<name>A0ABN8KL74_9BACI</name>
<gene>
    <name evidence="1" type="ORF">BACCIP111895_01335</name>
</gene>
<organism evidence="1 2">
    <name type="scientific">Neobacillus rhizosphaerae</name>
    <dbReference type="NCBI Taxonomy" id="2880965"/>
    <lineage>
        <taxon>Bacteria</taxon>
        <taxon>Bacillati</taxon>
        <taxon>Bacillota</taxon>
        <taxon>Bacilli</taxon>
        <taxon>Bacillales</taxon>
        <taxon>Bacillaceae</taxon>
        <taxon>Neobacillus</taxon>
    </lineage>
</organism>
<sequence>MSKNINYDNNNYFCYIGAFSDEDYKAFSLILDTQTAIMLERFYYNPQKLKNDVNVAITDFLLETINKDKVPGFAMQESCWDRSLASINSPQFNRLEKALNDMNSWDRDKIINHSKSNGIPFNDFVMREKVSFTETMIPHLKSNPMLLGSYVIMLKIHLLNFKKSKMDKFKLFREFADFMNQDIKIFHAVEFSLAVDYFLGNSNKADNVQSLLKFGSKDPLGAILTSCWDLFFLRFLQLSFMNNMGGIIKPKLVSRDDALINLAMYSSIHGLIEVNDTPMPIVSFDHEGLNITTMNFLDGIQSEIRNSVVSRSQAFIGDIEGQAEKITQIAIQLELELLSKIK</sequence>
<dbReference type="Proteomes" id="UP000838308">
    <property type="component" value="Unassembled WGS sequence"/>
</dbReference>
<evidence type="ECO:0000313" key="2">
    <source>
        <dbReference type="Proteomes" id="UP000838308"/>
    </source>
</evidence>
<dbReference type="RefSeq" id="WP_248734515.1">
    <property type="nucleotide sequence ID" value="NZ_CALBWS010000006.1"/>
</dbReference>
<protein>
    <submittedName>
        <fullName evidence="1">Uncharacterized protein</fullName>
    </submittedName>
</protein>
<evidence type="ECO:0000313" key="1">
    <source>
        <dbReference type="EMBL" id="CAH2714181.1"/>
    </source>
</evidence>